<feature type="domain" description="Exoribonuclease phosphorolytic" evidence="10">
    <location>
        <begin position="143"/>
        <end position="199"/>
    </location>
</feature>
<proteinExistence type="inferred from homology"/>
<dbReference type="InterPro" id="IPR050080">
    <property type="entry name" value="RNase_PH"/>
</dbReference>
<evidence type="ECO:0000256" key="4">
    <source>
        <dbReference type="ARBA" id="ARBA00022490"/>
    </source>
</evidence>
<dbReference type="GO" id="GO:0000177">
    <property type="term" value="C:cytoplasmic exosome (RNase complex)"/>
    <property type="evidence" value="ECO:0007669"/>
    <property type="project" value="TreeGrafter"/>
</dbReference>
<evidence type="ECO:0000256" key="2">
    <source>
        <dbReference type="ARBA" id="ARBA00004496"/>
    </source>
</evidence>
<evidence type="ECO:0000256" key="3">
    <source>
        <dbReference type="ARBA" id="ARBA00006678"/>
    </source>
</evidence>
<comment type="subcellular location">
    <subcellularLocation>
        <location evidence="2">Cytoplasm</location>
    </subcellularLocation>
    <subcellularLocation>
        <location evidence="1">Nucleus</location>
    </subcellularLocation>
</comment>
<dbReference type="GO" id="GO:0071051">
    <property type="term" value="P:poly(A)-dependent snoRNA 3'-end processing"/>
    <property type="evidence" value="ECO:0007669"/>
    <property type="project" value="TreeGrafter"/>
</dbReference>
<evidence type="ECO:0000256" key="9">
    <source>
        <dbReference type="SAM" id="MobiDB-lite"/>
    </source>
</evidence>
<dbReference type="PANTHER" id="PTHR11953:SF2">
    <property type="entry name" value="EXOSOME COMPLEX COMPONENT MTR3"/>
    <property type="match status" value="1"/>
</dbReference>
<keyword evidence="5" id="KW-0698">rRNA processing</keyword>
<keyword evidence="8" id="KW-0539">Nucleus</keyword>
<dbReference type="InterPro" id="IPR027408">
    <property type="entry name" value="PNPase/RNase_PH_dom_sf"/>
</dbReference>
<evidence type="ECO:0000256" key="1">
    <source>
        <dbReference type="ARBA" id="ARBA00004123"/>
    </source>
</evidence>
<evidence type="ECO:0000256" key="7">
    <source>
        <dbReference type="ARBA" id="ARBA00022884"/>
    </source>
</evidence>
<sequence length="289" mass="31214">MAGKISNTPATYTPSPTSQNKKRPSIVTGSDWVRPDGRGLHQCRPAFLRTGAVNSASGSAYAEFGNTKVIVSVFGPRESKKAMMYSDIGRLNCNVSYTSFATPIRGQVHESFDPYTLKLCSYFSPSTVIFCINLMLLVCQASDSKDLSSMLHKALEGAIILESFPKTTVDVFALVLESGGSDLPVVISCASLALSDAGIRLYDIVASVSMSCLGMNLVIDPVSEEESYQDGNLMITCMPSRNEVTQMTVTGEWSTPKIHEAMQICLDACTKLGMIMRSCLKEAVSAPEE</sequence>
<dbReference type="SUPFAM" id="SSF54211">
    <property type="entry name" value="Ribosomal protein S5 domain 2-like"/>
    <property type="match status" value="1"/>
</dbReference>
<dbReference type="SUPFAM" id="SSF55666">
    <property type="entry name" value="Ribonuclease PH domain 2-like"/>
    <property type="match status" value="1"/>
</dbReference>
<dbReference type="GO" id="GO:0034475">
    <property type="term" value="P:U4 snRNA 3'-end processing"/>
    <property type="evidence" value="ECO:0007669"/>
    <property type="project" value="TreeGrafter"/>
</dbReference>
<evidence type="ECO:0000313" key="12">
    <source>
        <dbReference type="EMBL" id="CAA3016926.1"/>
    </source>
</evidence>
<accession>A0A8S0UCA0</accession>
<dbReference type="Proteomes" id="UP000594638">
    <property type="component" value="Unassembled WGS sequence"/>
</dbReference>
<dbReference type="OrthoDB" id="27298at2759"/>
<evidence type="ECO:0000313" key="13">
    <source>
        <dbReference type="Proteomes" id="UP000594638"/>
    </source>
</evidence>
<dbReference type="InterPro" id="IPR015847">
    <property type="entry name" value="ExoRNase_PH_dom2"/>
</dbReference>
<dbReference type="Gramene" id="OE9A045883T4">
    <property type="protein sequence ID" value="OE9A045883C4"/>
    <property type="gene ID" value="OE9A045883"/>
</dbReference>
<feature type="domain" description="Exoribonuclease phosphorolytic" evidence="11">
    <location>
        <begin position="203"/>
        <end position="264"/>
    </location>
</feature>
<evidence type="ECO:0000259" key="11">
    <source>
        <dbReference type="Pfam" id="PF03725"/>
    </source>
</evidence>
<feature type="domain" description="Exoribonuclease phosphorolytic" evidence="10">
    <location>
        <begin position="42"/>
        <end position="105"/>
    </location>
</feature>
<dbReference type="AlphaFoldDB" id="A0A8S0UCA0"/>
<dbReference type="Gene3D" id="3.30.230.70">
    <property type="entry name" value="GHMP Kinase, N-terminal domain"/>
    <property type="match status" value="1"/>
</dbReference>
<comment type="similarity">
    <text evidence="3">Belongs to the RNase PH family.</text>
</comment>
<dbReference type="GO" id="GO:0016075">
    <property type="term" value="P:rRNA catabolic process"/>
    <property type="evidence" value="ECO:0007669"/>
    <property type="project" value="TreeGrafter"/>
</dbReference>
<dbReference type="Pfam" id="PF01138">
    <property type="entry name" value="RNase_PH"/>
    <property type="match status" value="2"/>
</dbReference>
<dbReference type="InterPro" id="IPR001247">
    <property type="entry name" value="ExoRNase_PH_dom1"/>
</dbReference>
<keyword evidence="6" id="KW-0271">Exosome</keyword>
<dbReference type="InterPro" id="IPR020568">
    <property type="entry name" value="Ribosomal_Su5_D2-typ_SF"/>
</dbReference>
<keyword evidence="4" id="KW-0963">Cytoplasm</keyword>
<evidence type="ECO:0000256" key="5">
    <source>
        <dbReference type="ARBA" id="ARBA00022552"/>
    </source>
</evidence>
<dbReference type="GO" id="GO:0006364">
    <property type="term" value="P:rRNA processing"/>
    <property type="evidence" value="ECO:0007669"/>
    <property type="project" value="UniProtKB-KW"/>
</dbReference>
<keyword evidence="7" id="KW-0694">RNA-binding</keyword>
<feature type="compositionally biased region" description="Polar residues" evidence="9">
    <location>
        <begin position="1"/>
        <end position="19"/>
    </location>
</feature>
<gene>
    <name evidence="12" type="ORF">OLEA9_A045883</name>
</gene>
<dbReference type="GO" id="GO:0000176">
    <property type="term" value="C:nuclear exosome (RNase complex)"/>
    <property type="evidence" value="ECO:0007669"/>
    <property type="project" value="TreeGrafter"/>
</dbReference>
<organism evidence="12 13">
    <name type="scientific">Olea europaea subsp. europaea</name>
    <dbReference type="NCBI Taxonomy" id="158383"/>
    <lineage>
        <taxon>Eukaryota</taxon>
        <taxon>Viridiplantae</taxon>
        <taxon>Streptophyta</taxon>
        <taxon>Embryophyta</taxon>
        <taxon>Tracheophyta</taxon>
        <taxon>Spermatophyta</taxon>
        <taxon>Magnoliopsida</taxon>
        <taxon>eudicotyledons</taxon>
        <taxon>Gunneridae</taxon>
        <taxon>Pentapetalae</taxon>
        <taxon>asterids</taxon>
        <taxon>lamiids</taxon>
        <taxon>Lamiales</taxon>
        <taxon>Oleaceae</taxon>
        <taxon>Oleeae</taxon>
        <taxon>Olea</taxon>
    </lineage>
</organism>
<keyword evidence="13" id="KW-1185">Reference proteome</keyword>
<evidence type="ECO:0000256" key="8">
    <source>
        <dbReference type="ARBA" id="ARBA00023242"/>
    </source>
</evidence>
<comment type="caution">
    <text evidence="12">The sequence shown here is derived from an EMBL/GenBank/DDBJ whole genome shotgun (WGS) entry which is preliminary data.</text>
</comment>
<dbReference type="CDD" id="cd11371">
    <property type="entry name" value="RNase_PH_MTR3"/>
    <property type="match status" value="1"/>
</dbReference>
<dbReference type="GO" id="GO:0071028">
    <property type="term" value="P:nuclear mRNA surveillance"/>
    <property type="evidence" value="ECO:0007669"/>
    <property type="project" value="TreeGrafter"/>
</dbReference>
<reference evidence="12 13" key="1">
    <citation type="submission" date="2019-12" db="EMBL/GenBank/DDBJ databases">
        <authorList>
            <person name="Alioto T."/>
            <person name="Alioto T."/>
            <person name="Gomez Garrido J."/>
        </authorList>
    </citation>
    <scope>NUCLEOTIDE SEQUENCE [LARGE SCALE GENOMIC DNA]</scope>
</reference>
<dbReference type="Pfam" id="PF03725">
    <property type="entry name" value="RNase_PH_C"/>
    <property type="match status" value="1"/>
</dbReference>
<protein>
    <submittedName>
        <fullName evidence="12">Exosome complex component RRP41-like</fullName>
    </submittedName>
</protein>
<dbReference type="PANTHER" id="PTHR11953">
    <property type="entry name" value="EXOSOME COMPLEX COMPONENT"/>
    <property type="match status" value="1"/>
</dbReference>
<dbReference type="EMBL" id="CACTIH010007658">
    <property type="protein sequence ID" value="CAA3016926.1"/>
    <property type="molecule type" value="Genomic_DNA"/>
</dbReference>
<dbReference type="GO" id="GO:0005730">
    <property type="term" value="C:nucleolus"/>
    <property type="evidence" value="ECO:0007669"/>
    <property type="project" value="TreeGrafter"/>
</dbReference>
<dbReference type="InterPro" id="IPR036345">
    <property type="entry name" value="ExoRNase_PH_dom2_sf"/>
</dbReference>
<name>A0A8S0UCA0_OLEEU</name>
<dbReference type="GO" id="GO:0003723">
    <property type="term" value="F:RNA binding"/>
    <property type="evidence" value="ECO:0007669"/>
    <property type="project" value="UniProtKB-KW"/>
</dbReference>
<evidence type="ECO:0000259" key="10">
    <source>
        <dbReference type="Pfam" id="PF01138"/>
    </source>
</evidence>
<evidence type="ECO:0000256" key="6">
    <source>
        <dbReference type="ARBA" id="ARBA00022835"/>
    </source>
</evidence>
<feature type="region of interest" description="Disordered" evidence="9">
    <location>
        <begin position="1"/>
        <end position="31"/>
    </location>
</feature>